<dbReference type="EMBL" id="RJVU01006614">
    <property type="protein sequence ID" value="ROL54606.1"/>
    <property type="molecule type" value="Genomic_DNA"/>
</dbReference>
<evidence type="ECO:0000313" key="2">
    <source>
        <dbReference type="Proteomes" id="UP000281406"/>
    </source>
</evidence>
<keyword evidence="2" id="KW-1185">Reference proteome</keyword>
<reference evidence="1" key="1">
    <citation type="submission" date="2018-10" db="EMBL/GenBank/DDBJ databases">
        <title>Genome assembly for a Yunnan-Guizhou Plateau 3E fish, Anabarilius grahami (Regan), and its evolutionary and genetic applications.</title>
        <authorList>
            <person name="Jiang W."/>
        </authorList>
    </citation>
    <scope>NUCLEOTIDE SEQUENCE [LARGE SCALE GENOMIC DNA]</scope>
    <source>
        <strain evidence="1">AG-KIZ</strain>
        <tissue evidence="1">Muscle</tissue>
    </source>
</reference>
<dbReference type="Proteomes" id="UP000281406">
    <property type="component" value="Unassembled WGS sequence"/>
</dbReference>
<proteinExistence type="predicted"/>
<organism evidence="1 2">
    <name type="scientific">Anabarilius grahami</name>
    <name type="common">Kanglang fish</name>
    <name type="synonym">Barilius grahami</name>
    <dbReference type="NCBI Taxonomy" id="495550"/>
    <lineage>
        <taxon>Eukaryota</taxon>
        <taxon>Metazoa</taxon>
        <taxon>Chordata</taxon>
        <taxon>Craniata</taxon>
        <taxon>Vertebrata</taxon>
        <taxon>Euteleostomi</taxon>
        <taxon>Actinopterygii</taxon>
        <taxon>Neopterygii</taxon>
        <taxon>Teleostei</taxon>
        <taxon>Ostariophysi</taxon>
        <taxon>Cypriniformes</taxon>
        <taxon>Xenocyprididae</taxon>
        <taxon>Xenocypridinae</taxon>
        <taxon>Xenocypridinae incertae sedis</taxon>
        <taxon>Anabarilius</taxon>
    </lineage>
</organism>
<protein>
    <submittedName>
        <fullName evidence="1">Uncharacterized protein</fullName>
    </submittedName>
</protein>
<comment type="caution">
    <text evidence="1">The sequence shown here is derived from an EMBL/GenBank/DDBJ whole genome shotgun (WGS) entry which is preliminary data.</text>
</comment>
<dbReference type="AlphaFoldDB" id="A0A3N0Z831"/>
<name>A0A3N0Z831_ANAGA</name>
<gene>
    <name evidence="1" type="ORF">DPX16_11781</name>
</gene>
<evidence type="ECO:0000313" key="1">
    <source>
        <dbReference type="EMBL" id="ROL54606.1"/>
    </source>
</evidence>
<accession>A0A3N0Z831</accession>
<sequence>MVLNPTGKQGKCLPEPREHKLKKVFSLQGVPSTKDLHTLWGSLERFLTYSRSVIQRRCEDRANRTITRTDSLSHKHLYTSTELWKSQSLASQVLLKSNPITLQCQSLWLQSEVICRLAQFLGDRHGKCLGLRGPSYKRGTHVLELQGERVNSVL</sequence>